<dbReference type="KEGG" id="blac:94353225"/>
<reference evidence="2 3" key="1">
    <citation type="journal article" date="2021" name="Genome Biol.">
        <title>AFLAP: assembly-free linkage analysis pipeline using k-mers from genome sequencing data.</title>
        <authorList>
            <person name="Fletcher K."/>
            <person name="Zhang L."/>
            <person name="Gil J."/>
            <person name="Han R."/>
            <person name="Cavanaugh K."/>
            <person name="Michelmore R."/>
        </authorList>
    </citation>
    <scope>NUCLEOTIDE SEQUENCE [LARGE SCALE GENOMIC DNA]</scope>
    <source>
        <strain evidence="2 3">SF5</strain>
    </source>
</reference>
<dbReference type="GeneID" id="94353225"/>
<dbReference type="EMBL" id="SHOA02000007">
    <property type="protein sequence ID" value="TDH69736.1"/>
    <property type="molecule type" value="Genomic_DNA"/>
</dbReference>
<evidence type="ECO:0008006" key="4">
    <source>
        <dbReference type="Google" id="ProtNLM"/>
    </source>
</evidence>
<keyword evidence="1" id="KW-0732">Signal</keyword>
<accession>A0A976IFB6</accession>
<evidence type="ECO:0000313" key="3">
    <source>
        <dbReference type="Proteomes" id="UP000294530"/>
    </source>
</evidence>
<name>A0A976IFB6_BRELC</name>
<sequence length="479" mass="54472">MVRVYVTALTAFLAFSASVSSTSKLARANPRPVNTDHSDAPAQLRLRGYTATNVETDERVVLTEIYAFVRKFMNPLSLPTEEMVAIVNCVKDLNTPVKEVLRSAELQHLSDLVKSYNRRNREYPASLYALLEFKYGAINLAEAMETAKIEIGNIGVIKQLLKEQKEHWKDWTEDGVDFAKELEIGKDDYKAFQNGKIKELQAFIQDKTQAGSDEILLSVLLSEFDGDAKLAIALAKAYANGKSQYILDIIETLGLKWRLDQLTLDKAWFKVCGRGEMSVDESKDRINMFSHLYGISLRPTKKKTTSAEYGSTLVEMNLLTAYKENNNDVALNVLIHIRLARWLPKSYPTYNQLGLQNLSLQDVLCSLASRYTTHKRATTNKKLWRSSETFVDQLRMIFPDDITLARTLVEVYSGSSENHSVLSMLKNELYDVWIKNKRTPETLSSHLVRKDATDRIILTGYEIRLVQKMSERHDQGPVL</sequence>
<gene>
    <name evidence="2" type="ORF">CCR75_009515</name>
</gene>
<dbReference type="RefSeq" id="XP_067819235.1">
    <property type="nucleotide sequence ID" value="XM_067967554.1"/>
</dbReference>
<dbReference type="Proteomes" id="UP000294530">
    <property type="component" value="Unassembled WGS sequence"/>
</dbReference>
<feature type="signal peptide" evidence="1">
    <location>
        <begin position="1"/>
        <end position="21"/>
    </location>
</feature>
<evidence type="ECO:0000256" key="1">
    <source>
        <dbReference type="SAM" id="SignalP"/>
    </source>
</evidence>
<organism evidence="2 3">
    <name type="scientific">Bremia lactucae</name>
    <name type="common">Lettuce downy mildew</name>
    <dbReference type="NCBI Taxonomy" id="4779"/>
    <lineage>
        <taxon>Eukaryota</taxon>
        <taxon>Sar</taxon>
        <taxon>Stramenopiles</taxon>
        <taxon>Oomycota</taxon>
        <taxon>Peronosporomycetes</taxon>
        <taxon>Peronosporales</taxon>
        <taxon>Peronosporaceae</taxon>
        <taxon>Bremia</taxon>
    </lineage>
</organism>
<feature type="chain" id="PRO_5037446748" description="Secreted RxLR effector" evidence="1">
    <location>
        <begin position="22"/>
        <end position="479"/>
    </location>
</feature>
<protein>
    <recommendedName>
        <fullName evidence="4">Secreted RxLR effector</fullName>
    </recommendedName>
</protein>
<comment type="caution">
    <text evidence="2">The sequence shown here is derived from an EMBL/GenBank/DDBJ whole genome shotgun (WGS) entry which is preliminary data.</text>
</comment>
<proteinExistence type="predicted"/>
<keyword evidence="3" id="KW-1185">Reference proteome</keyword>
<evidence type="ECO:0000313" key="2">
    <source>
        <dbReference type="EMBL" id="TDH69736.1"/>
    </source>
</evidence>
<dbReference type="AlphaFoldDB" id="A0A976IFB6"/>